<dbReference type="Proteomes" id="UP000694383">
    <property type="component" value="Unplaced"/>
</dbReference>
<dbReference type="GO" id="GO:0005886">
    <property type="term" value="C:plasma membrane"/>
    <property type="evidence" value="ECO:0007669"/>
    <property type="project" value="TreeGrafter"/>
</dbReference>
<dbReference type="Gene3D" id="6.10.140.1850">
    <property type="match status" value="1"/>
</dbReference>
<dbReference type="InterPro" id="IPR032675">
    <property type="entry name" value="LRR_dom_sf"/>
</dbReference>
<dbReference type="Pfam" id="PF13516">
    <property type="entry name" value="LRR_6"/>
    <property type="match status" value="2"/>
</dbReference>
<reference evidence="3" key="1">
    <citation type="submission" date="2025-08" db="UniProtKB">
        <authorList>
            <consortium name="Ensembl"/>
        </authorList>
    </citation>
    <scope>IDENTIFICATION</scope>
</reference>
<dbReference type="Pfam" id="PF16000">
    <property type="entry name" value="CARMIL_C"/>
    <property type="match status" value="1"/>
</dbReference>
<sequence length="1147" mass="126239">APKTCRLQGLLCLDISLQLCIDYERGSFSLRLPSTEEVNEVVAHIGNCLLRICPGLPPNKVMKKLSMEPSDRLPPLQTLWENNKLAEPGPCGGFSQMYKCVCDWLGLPYREEVQWDVDTIYLTQDTRELNLQDFSHLENRDLVAIIAVLEFNQWFTKLSTKDYKLSADVCEQILRVVARSSRLEELVLDNAGLKTDFAQKLAAALAHNPSTGLTAINLSNNPLEDRGVSSLGAQFAKLQIGLKHLNFSRTSLSPKGVNSLCHSLSANPSIPASLVHLDVSGNMLRGDDMQHFYNFLGQPNSLTTLDLSNTDCSLDQVSQRRKSKEVPPSFKHFFSSAASISSINVSGTKLPPELRSGGSQILEGCIAEIPNISSLDISDNGLDSELSTLLVWLAKNRSIKHLSLGKNFNNIKSKNLAPVLDGLVQMIQEEESPLTSLSLADSRLKSDLTIVLNALGSNSSLTRLDISGNAMGDIGAKMLAKALQINSKLRTVIWDKNNTSPQGLQDVAAALEKNFTIRFMPIPIIDASQALKASPEKTEDALSKIENYVYRNQETKKYLQEQAYRLQQGIVTTTTQQMMDRICVKVQDHLNSLRNSDADTILEDVRSAENLIKDARNSKTLLPNLYHLNSGSREEMNSLSMSPIQEKLESMAGELTTVVDQQLQGLLESMIDAAESLCPHVMKRSNLRPELMKASSDRMVVPKSFVTKTLLEQSGMDIINKISEVKLSLASFLTDRIVDEILEVLSASQLTLADHLVRRGRPLVQHESVDHDIPEERISKRASAEILEAERLDDLEACMVSLVKNGMTPKTKRKSIHSRMLRPVSRAFEMEFDLDKALEDVPIHVEDTSTPSSPPVVTPKQEQQQPGVMAELPSEEEKKLQHFTKLRPRRNKKTNSSKECNADILNNGLMGRVDEGVDEFFSKKVTKINSRSGSDSQDGEKKKSKGGFLNLIKRSSKLDKSDKSDKSEKNQAAPTSSEEPSSPKTAAKSPAPEPRSSSDRSEELRTPDSIDEPWESSDGRGSPQGGKRYTGVQMMGSGLLAEMKAKQERRAHKVKGCSPNPSTESRSPSSSSNRTSPAAPDKSSTRSEPKPDPATRVRATSSSSSPVSPGTPKPPVPQGAKPALAARPTIPQKPRTSSSRTAGTFRE</sequence>
<dbReference type="GO" id="GO:0030027">
    <property type="term" value="C:lamellipodium"/>
    <property type="evidence" value="ECO:0007669"/>
    <property type="project" value="TreeGrafter"/>
</dbReference>
<dbReference type="PANTHER" id="PTHR24112:SF39">
    <property type="entry name" value="F-ACTIN-UNCAPPING PROTEIN LRRC16A"/>
    <property type="match status" value="1"/>
</dbReference>
<dbReference type="Gene3D" id="3.80.10.10">
    <property type="entry name" value="Ribonuclease Inhibitor"/>
    <property type="match status" value="1"/>
</dbReference>
<feature type="compositionally biased region" description="Low complexity" evidence="1">
    <location>
        <begin position="1058"/>
        <end position="1080"/>
    </location>
</feature>
<dbReference type="InterPro" id="IPR001611">
    <property type="entry name" value="Leu-rich_rpt"/>
</dbReference>
<feature type="compositionally biased region" description="Low complexity" evidence="1">
    <location>
        <begin position="972"/>
        <end position="990"/>
    </location>
</feature>
<dbReference type="PANTHER" id="PTHR24112">
    <property type="entry name" value="LEUCINE-RICH REPEAT, ISOFORM F-RELATED"/>
    <property type="match status" value="1"/>
</dbReference>
<feature type="compositionally biased region" description="Basic and acidic residues" evidence="1">
    <location>
        <begin position="956"/>
        <end position="969"/>
    </location>
</feature>
<dbReference type="SMART" id="SM00368">
    <property type="entry name" value="LRR_RI"/>
    <property type="match status" value="4"/>
</dbReference>
<feature type="compositionally biased region" description="Polar residues" evidence="1">
    <location>
        <begin position="927"/>
        <end position="936"/>
    </location>
</feature>
<dbReference type="InterPro" id="IPR031943">
    <property type="entry name" value="CARMIL_C"/>
</dbReference>
<dbReference type="GO" id="GO:0034315">
    <property type="term" value="P:regulation of Arp2/3 complex-mediated actin nucleation"/>
    <property type="evidence" value="ECO:0007669"/>
    <property type="project" value="TreeGrafter"/>
</dbReference>
<dbReference type="Ensembl" id="ENSOSIT00000049396.1">
    <property type="protein sequence ID" value="ENSOSIP00000046997.1"/>
    <property type="gene ID" value="ENSOSIG00000022255.1"/>
</dbReference>
<evidence type="ECO:0000259" key="2">
    <source>
        <dbReference type="Pfam" id="PF16000"/>
    </source>
</evidence>
<feature type="compositionally biased region" description="Basic and acidic residues" evidence="1">
    <location>
        <begin position="996"/>
        <end position="1008"/>
    </location>
</feature>
<feature type="compositionally biased region" description="Basic and acidic residues" evidence="1">
    <location>
        <begin position="1083"/>
        <end position="1095"/>
    </location>
</feature>
<dbReference type="GeneTree" id="ENSGT00940000155112"/>
<dbReference type="InterPro" id="IPR051279">
    <property type="entry name" value="PP1-Reg/Actin-Interact_Protein"/>
</dbReference>
<organism evidence="3 4">
    <name type="scientific">Oryzias sinensis</name>
    <name type="common">Chinese medaka</name>
    <dbReference type="NCBI Taxonomy" id="183150"/>
    <lineage>
        <taxon>Eukaryota</taxon>
        <taxon>Metazoa</taxon>
        <taxon>Chordata</taxon>
        <taxon>Craniata</taxon>
        <taxon>Vertebrata</taxon>
        <taxon>Euteleostomi</taxon>
        <taxon>Actinopterygii</taxon>
        <taxon>Neopterygii</taxon>
        <taxon>Teleostei</taxon>
        <taxon>Neoteleostei</taxon>
        <taxon>Acanthomorphata</taxon>
        <taxon>Ovalentaria</taxon>
        <taxon>Atherinomorphae</taxon>
        <taxon>Beloniformes</taxon>
        <taxon>Adrianichthyidae</taxon>
        <taxon>Oryziinae</taxon>
        <taxon>Oryzias</taxon>
    </lineage>
</organism>
<evidence type="ECO:0000256" key="1">
    <source>
        <dbReference type="SAM" id="MobiDB-lite"/>
    </source>
</evidence>
<keyword evidence="4" id="KW-1185">Reference proteome</keyword>
<name>A0A8C7ZS98_9TELE</name>
<evidence type="ECO:0000313" key="4">
    <source>
        <dbReference type="Proteomes" id="UP000694383"/>
    </source>
</evidence>
<protein>
    <submittedName>
        <fullName evidence="3">Capping protein regulator and myosin 1 linker 1</fullName>
    </submittedName>
</protein>
<evidence type="ECO:0000313" key="3">
    <source>
        <dbReference type="Ensembl" id="ENSOSIP00000046997.1"/>
    </source>
</evidence>
<feature type="domain" description="CARMIL C-terminal" evidence="2">
    <location>
        <begin position="674"/>
        <end position="957"/>
    </location>
</feature>
<reference evidence="3" key="2">
    <citation type="submission" date="2025-09" db="UniProtKB">
        <authorList>
            <consortium name="Ensembl"/>
        </authorList>
    </citation>
    <scope>IDENTIFICATION</scope>
</reference>
<dbReference type="SUPFAM" id="SSF52047">
    <property type="entry name" value="RNI-like"/>
    <property type="match status" value="1"/>
</dbReference>
<feature type="region of interest" description="Disordered" evidence="1">
    <location>
        <begin position="927"/>
        <end position="1147"/>
    </location>
</feature>
<dbReference type="AlphaFoldDB" id="A0A8C7ZS98"/>
<dbReference type="GO" id="GO:0016477">
    <property type="term" value="P:cell migration"/>
    <property type="evidence" value="ECO:0007669"/>
    <property type="project" value="TreeGrafter"/>
</dbReference>
<feature type="region of interest" description="Disordered" evidence="1">
    <location>
        <begin position="845"/>
        <end position="872"/>
    </location>
</feature>
<accession>A0A8C7ZS98</accession>
<feature type="compositionally biased region" description="Polar residues" evidence="1">
    <location>
        <begin position="1134"/>
        <end position="1147"/>
    </location>
</feature>
<proteinExistence type="predicted"/>